<dbReference type="Gene3D" id="2.50.20.10">
    <property type="entry name" value="Lipoprotein localisation LolA/LolB/LppX"/>
    <property type="match status" value="1"/>
</dbReference>
<evidence type="ECO:0000313" key="2">
    <source>
        <dbReference type="EMBL" id="KTF06912.1"/>
    </source>
</evidence>
<feature type="domain" description="Uncharacterized protein TP-0789" evidence="1">
    <location>
        <begin position="80"/>
        <end position="262"/>
    </location>
</feature>
<gene>
    <name evidence="2" type="ORF">MGSAQ_001594</name>
</gene>
<dbReference type="EMBL" id="AYSL01000867">
    <property type="protein sequence ID" value="KTF06912.1"/>
    <property type="molecule type" value="Genomic_DNA"/>
</dbReference>
<reference evidence="2" key="1">
    <citation type="submission" date="2013-11" db="EMBL/GenBank/DDBJ databases">
        <title>Microbial diversity, functional groups and degradation webs in Northern and Southern Mediterranean and Red Sea marine crude oil polluted sites.</title>
        <authorList>
            <person name="Daffonchio D."/>
            <person name="Mapelli F."/>
            <person name="Ferrer M."/>
            <person name="Richter M."/>
            <person name="Cherif A."/>
            <person name="Malkawi H.I."/>
            <person name="Yakimov M.M."/>
            <person name="Abdel-Fattah Y.R."/>
            <person name="Blaghen M."/>
            <person name="Golyshin P.N."/>
            <person name="Kalogerakis N."/>
            <person name="Boon N."/>
            <person name="Magagnini M."/>
            <person name="Fava F."/>
        </authorList>
    </citation>
    <scope>NUCLEOTIDE SEQUENCE</scope>
</reference>
<dbReference type="AlphaFoldDB" id="A0A1B6NVC5"/>
<sequence>MNFLSRIVLIATLGCTTSYGLASEIKGDEKAIAIAKERKARDTGWGANEAKVLMLLKNSQGKEATRKLEVKSLEVKDDGDKALTVFESPRDVKGTAFLSFSHALEADEQWIFLPALKRVKRISSQSKSGPFVGSEFAFEDMTSYEVEKFSYTFLGEEEVNGEACFVLKQVPEYDFSGYSYQKVWIDKSHYRVQKVEFFDRKESLLKTLYLSDYKQYKNKFWRPMKSLMRNVQTKKSTSLITEELTFDTDLQESDFDKNRLKRVR</sequence>
<dbReference type="CDD" id="cd16329">
    <property type="entry name" value="LolA_like"/>
    <property type="match status" value="1"/>
</dbReference>
<proteinExistence type="predicted"/>
<protein>
    <submittedName>
        <fullName evidence="2">Secreted protein containing DUF1329</fullName>
    </submittedName>
</protein>
<organism evidence="2">
    <name type="scientific">marine sediment metagenome</name>
    <dbReference type="NCBI Taxonomy" id="412755"/>
    <lineage>
        <taxon>unclassified sequences</taxon>
        <taxon>metagenomes</taxon>
        <taxon>ecological metagenomes</taxon>
    </lineage>
</organism>
<accession>A0A1B6NVC5</accession>
<comment type="caution">
    <text evidence="2">The sequence shown here is derived from an EMBL/GenBank/DDBJ whole genome shotgun (WGS) entry which is preliminary data.</text>
</comment>
<dbReference type="Pfam" id="PF17131">
    <property type="entry name" value="LolA_like"/>
    <property type="match status" value="1"/>
</dbReference>
<dbReference type="InterPro" id="IPR033399">
    <property type="entry name" value="TP_0789-like"/>
</dbReference>
<name>A0A1B6NVC5_9ZZZZ</name>
<evidence type="ECO:0000259" key="1">
    <source>
        <dbReference type="Pfam" id="PF17131"/>
    </source>
</evidence>